<evidence type="ECO:0000313" key="10">
    <source>
        <dbReference type="EMBL" id="CAF9908607.1"/>
    </source>
</evidence>
<dbReference type="AlphaFoldDB" id="A0A8H3EMF4"/>
<dbReference type="Pfam" id="PF00067">
    <property type="entry name" value="p450"/>
    <property type="match status" value="1"/>
</dbReference>
<dbReference type="PANTHER" id="PTHR24305">
    <property type="entry name" value="CYTOCHROME P450"/>
    <property type="match status" value="1"/>
</dbReference>
<evidence type="ECO:0000256" key="4">
    <source>
        <dbReference type="ARBA" id="ARBA00022723"/>
    </source>
</evidence>
<evidence type="ECO:0000256" key="3">
    <source>
        <dbReference type="ARBA" id="ARBA00022617"/>
    </source>
</evidence>
<dbReference type="InterPro" id="IPR036396">
    <property type="entry name" value="Cyt_P450_sf"/>
</dbReference>
<proteinExistence type="inferred from homology"/>
<name>A0A8H3EMF4_9LECA</name>
<evidence type="ECO:0000256" key="9">
    <source>
        <dbReference type="RuleBase" id="RU000461"/>
    </source>
</evidence>
<dbReference type="GO" id="GO:0016705">
    <property type="term" value="F:oxidoreductase activity, acting on paired donors, with incorporation or reduction of molecular oxygen"/>
    <property type="evidence" value="ECO:0007669"/>
    <property type="project" value="InterPro"/>
</dbReference>
<keyword evidence="5 9" id="KW-0560">Oxidoreductase</keyword>
<dbReference type="Gene3D" id="1.10.630.10">
    <property type="entry name" value="Cytochrome P450"/>
    <property type="match status" value="1"/>
</dbReference>
<dbReference type="InterPro" id="IPR050121">
    <property type="entry name" value="Cytochrome_P450_monoxygenase"/>
</dbReference>
<dbReference type="EMBL" id="CAJPDQ010000004">
    <property type="protein sequence ID" value="CAF9908607.1"/>
    <property type="molecule type" value="Genomic_DNA"/>
</dbReference>
<evidence type="ECO:0008006" key="12">
    <source>
        <dbReference type="Google" id="ProtNLM"/>
    </source>
</evidence>
<dbReference type="CDD" id="cd11061">
    <property type="entry name" value="CYP67-like"/>
    <property type="match status" value="1"/>
</dbReference>
<keyword evidence="11" id="KW-1185">Reference proteome</keyword>
<dbReference type="PRINTS" id="PR00385">
    <property type="entry name" value="P450"/>
</dbReference>
<evidence type="ECO:0000256" key="2">
    <source>
        <dbReference type="ARBA" id="ARBA00010617"/>
    </source>
</evidence>
<keyword evidence="3 8" id="KW-0349">Heme</keyword>
<keyword evidence="7 9" id="KW-0503">Monooxygenase</keyword>
<keyword evidence="6 8" id="KW-0408">Iron</keyword>
<organism evidence="10 11">
    <name type="scientific">Gomphillus americanus</name>
    <dbReference type="NCBI Taxonomy" id="1940652"/>
    <lineage>
        <taxon>Eukaryota</taxon>
        <taxon>Fungi</taxon>
        <taxon>Dikarya</taxon>
        <taxon>Ascomycota</taxon>
        <taxon>Pezizomycotina</taxon>
        <taxon>Lecanoromycetes</taxon>
        <taxon>OSLEUM clade</taxon>
        <taxon>Ostropomycetidae</taxon>
        <taxon>Ostropales</taxon>
        <taxon>Graphidaceae</taxon>
        <taxon>Gomphilloideae</taxon>
        <taxon>Gomphillus</taxon>
    </lineage>
</organism>
<dbReference type="PROSITE" id="PS00086">
    <property type="entry name" value="CYTOCHROME_P450"/>
    <property type="match status" value="1"/>
</dbReference>
<sequence>MAPTVSVQRREVQYYDAFVSIQRGLFNTRDRAQHSRKRKIISHTFSAHSIGQFEQYIHTNLHDLVKQWTKLSNKAQTSTNNPTAYAEIDSLSWFNYLSFDIIGDLAFGRPFGMLKAGADRAAVYSLSNPTAPPTYAPAVQVLNRRGEVSNTLGCLPQLKPWAVYLPDPFFSRGLAAVQSLAGIATAAVQTRLTQGNPDGRKDLLARLIEGKDSSGQSMSESELTAEALTQLIAGSDTTSNTCCAFFYWVTRTPGVYSQLRTELDKTPTTTNNNPLIITYASIKSLPYLDACINETLRIHSTSSLGLPRTVTHPITILNHHFPANTVLSVPTYTLHHSSRIWGADVKEFKPDRWLKAEGGLTASQKTAFIPFSTGPRACVGRNLAEMELKLIVATIVQNFDLEVRQDTLETREGFLRKPLRCVMGMRKRKRKRKEQIDLVC</sequence>
<dbReference type="PANTHER" id="PTHR24305:SF29">
    <property type="entry name" value="BENZOATE-PARA-HYDROXYLASE"/>
    <property type="match status" value="1"/>
</dbReference>
<comment type="cofactor">
    <cofactor evidence="1 8">
        <name>heme</name>
        <dbReference type="ChEBI" id="CHEBI:30413"/>
    </cofactor>
</comment>
<dbReference type="PRINTS" id="PR00463">
    <property type="entry name" value="EP450I"/>
</dbReference>
<dbReference type="GO" id="GO:0004497">
    <property type="term" value="F:monooxygenase activity"/>
    <property type="evidence" value="ECO:0007669"/>
    <property type="project" value="UniProtKB-KW"/>
</dbReference>
<evidence type="ECO:0000256" key="5">
    <source>
        <dbReference type="ARBA" id="ARBA00023002"/>
    </source>
</evidence>
<evidence type="ECO:0000256" key="7">
    <source>
        <dbReference type="ARBA" id="ARBA00023033"/>
    </source>
</evidence>
<comment type="caution">
    <text evidence="10">The sequence shown here is derived from an EMBL/GenBank/DDBJ whole genome shotgun (WGS) entry which is preliminary data.</text>
</comment>
<feature type="binding site" description="axial binding residue" evidence="8">
    <location>
        <position position="378"/>
    </location>
    <ligand>
        <name>heme</name>
        <dbReference type="ChEBI" id="CHEBI:30413"/>
    </ligand>
    <ligandPart>
        <name>Fe</name>
        <dbReference type="ChEBI" id="CHEBI:18248"/>
    </ligandPart>
</feature>
<dbReference type="InterPro" id="IPR002401">
    <property type="entry name" value="Cyt_P450_E_grp-I"/>
</dbReference>
<protein>
    <recommendedName>
        <fullName evidence="12">Cytochrome P450</fullName>
    </recommendedName>
</protein>
<dbReference type="InterPro" id="IPR001128">
    <property type="entry name" value="Cyt_P450"/>
</dbReference>
<comment type="similarity">
    <text evidence="2 9">Belongs to the cytochrome P450 family.</text>
</comment>
<dbReference type="Proteomes" id="UP000664169">
    <property type="component" value="Unassembled WGS sequence"/>
</dbReference>
<dbReference type="GO" id="GO:0020037">
    <property type="term" value="F:heme binding"/>
    <property type="evidence" value="ECO:0007669"/>
    <property type="project" value="InterPro"/>
</dbReference>
<evidence type="ECO:0000256" key="1">
    <source>
        <dbReference type="ARBA" id="ARBA00001971"/>
    </source>
</evidence>
<evidence type="ECO:0000256" key="6">
    <source>
        <dbReference type="ARBA" id="ARBA00023004"/>
    </source>
</evidence>
<gene>
    <name evidence="10" type="ORF">GOMPHAMPRED_006211</name>
</gene>
<dbReference type="OrthoDB" id="1470350at2759"/>
<dbReference type="SUPFAM" id="SSF48264">
    <property type="entry name" value="Cytochrome P450"/>
    <property type="match status" value="1"/>
</dbReference>
<evidence type="ECO:0000313" key="11">
    <source>
        <dbReference type="Proteomes" id="UP000664169"/>
    </source>
</evidence>
<dbReference type="InterPro" id="IPR017972">
    <property type="entry name" value="Cyt_P450_CS"/>
</dbReference>
<dbReference type="GO" id="GO:0005506">
    <property type="term" value="F:iron ion binding"/>
    <property type="evidence" value="ECO:0007669"/>
    <property type="project" value="InterPro"/>
</dbReference>
<keyword evidence="4 8" id="KW-0479">Metal-binding</keyword>
<reference evidence="10" key="1">
    <citation type="submission" date="2021-03" db="EMBL/GenBank/DDBJ databases">
        <authorList>
            <person name="Tagirdzhanova G."/>
        </authorList>
    </citation>
    <scope>NUCLEOTIDE SEQUENCE</scope>
</reference>
<evidence type="ECO:0000256" key="8">
    <source>
        <dbReference type="PIRSR" id="PIRSR602401-1"/>
    </source>
</evidence>
<accession>A0A8H3EMF4</accession>